<dbReference type="GO" id="GO:0008270">
    <property type="term" value="F:zinc ion binding"/>
    <property type="evidence" value="ECO:0007669"/>
    <property type="project" value="InterPro"/>
</dbReference>
<gene>
    <name evidence="3" type="ORF">Tci_056755</name>
</gene>
<reference evidence="3" key="1">
    <citation type="journal article" date="2019" name="Sci. Rep.">
        <title>Draft genome of Tanacetum cinerariifolium, the natural source of mosquito coil.</title>
        <authorList>
            <person name="Yamashiro T."/>
            <person name="Shiraishi A."/>
            <person name="Satake H."/>
            <person name="Nakayama K."/>
        </authorList>
    </citation>
    <scope>NUCLEOTIDE SEQUENCE</scope>
</reference>
<feature type="domain" description="CCHC-type" evidence="2">
    <location>
        <begin position="145"/>
        <end position="161"/>
    </location>
</feature>
<proteinExistence type="predicted"/>
<protein>
    <submittedName>
        <fullName evidence="3">Ribonuclease H-like domain-containing protein</fullName>
    </submittedName>
</protein>
<feature type="domain" description="CCHC-type" evidence="2">
    <location>
        <begin position="347"/>
        <end position="363"/>
    </location>
</feature>
<name>A0A6L2NGW9_TANCI</name>
<dbReference type="InterPro" id="IPR001878">
    <property type="entry name" value="Znf_CCHC"/>
</dbReference>
<comment type="caution">
    <text evidence="3">The sequence shown here is derived from an EMBL/GenBank/DDBJ whole genome shotgun (WGS) entry which is preliminary data.</text>
</comment>
<evidence type="ECO:0000256" key="1">
    <source>
        <dbReference type="SAM" id="MobiDB-lite"/>
    </source>
</evidence>
<dbReference type="AlphaFoldDB" id="A0A6L2NGW9"/>
<dbReference type="GO" id="GO:0003676">
    <property type="term" value="F:nucleic acid binding"/>
    <property type="evidence" value="ECO:0007669"/>
    <property type="project" value="InterPro"/>
</dbReference>
<evidence type="ECO:0000259" key="2">
    <source>
        <dbReference type="SMART" id="SM00343"/>
    </source>
</evidence>
<organism evidence="3">
    <name type="scientific">Tanacetum cinerariifolium</name>
    <name type="common">Dalmatian daisy</name>
    <name type="synonym">Chrysanthemum cinerariifolium</name>
    <dbReference type="NCBI Taxonomy" id="118510"/>
    <lineage>
        <taxon>Eukaryota</taxon>
        <taxon>Viridiplantae</taxon>
        <taxon>Streptophyta</taxon>
        <taxon>Embryophyta</taxon>
        <taxon>Tracheophyta</taxon>
        <taxon>Spermatophyta</taxon>
        <taxon>Magnoliopsida</taxon>
        <taxon>eudicotyledons</taxon>
        <taxon>Gunneridae</taxon>
        <taxon>Pentapetalae</taxon>
        <taxon>asterids</taxon>
        <taxon>campanulids</taxon>
        <taxon>Asterales</taxon>
        <taxon>Asteraceae</taxon>
        <taxon>Asteroideae</taxon>
        <taxon>Anthemideae</taxon>
        <taxon>Anthemidinae</taxon>
        <taxon>Tanacetum</taxon>
    </lineage>
</organism>
<accession>A0A6L2NGW9</accession>
<sequence length="899" mass="102511">MELESTQTSTTTKLPMLKQGDYEMWRLRIEQYLQVQDYALWDVIENGNSFKPVDQTTTNDTGRSTTLIPAPLTTEEKEDLNIKFLRILPSEWNTHVVCWRNKSDLDTMSIDDLYNNFKIIKQEKTRRKITINGSDTAGFDKSKVECYNCHKMRYFSIECRQPRNQDSRSWNQDSSRRTVNVEETPPKAMVSIDGVGFNWSYMAEDEVPTNMALMDFLDSEIDLSYSSLEEFQQPEVESYRPKSCKIDSKNPSENIPNELKESTEVKESYDVSLDKKLVSDDKLEKKIVVPIVAKIKFVKAKQQEKLVRKPVKYAEMYKSQGPKRNQRNWNNLKSQQLGSNFVMYNKACFVCGSFEHVQANCNYHQRERVVSRNNYTRVNYNNSTRKTYPNAHRNMASRAVLMKTGLRSLDIATPVNTAHPKTIIHYARPMSCFSNLAPSTVKRPYQQRTTLTNKSFSQTVNTVRPRPVNTARPNSSVVNDVRANQVNVVKASILRNSMEDMLPLGEEQMVVELLVKELFTLFWQSNTTRTLDNKEIEITATIDGKVKVVTKVSIRRHLKLEDLEGESWGMDGVFSMLPLPCPASKLVTVVAASPCLTSTPMEAASSATWICGGEVDGAPVDLKETKQVYGAAYTNLIIKVKRLEKTVKTCKARRKAQIVVFDDEEKFEDPSKQGSSMIEEIDQDTEVTLVTLTQMQLKFTPILEEEGTAKESVSTAGASMPVSTAGMIDKDKGSYTLIQLKKISFEEIKELFKETMRSINDFVPMRSEDDKSVPKLAEARSSKRDAKEELEHKGSRKQKTSEAPRDNLVMLWSLVKERFSSTEPTDDKEKVVWVELKRLFKPDIENEYGKFKGSSQTKNSPNSTWFNNMDIGLININTLNPCTSVRYKMSLVATKSAIC</sequence>
<dbReference type="SMART" id="SM00343">
    <property type="entry name" value="ZnF_C2HC"/>
    <property type="match status" value="2"/>
</dbReference>
<feature type="region of interest" description="Disordered" evidence="1">
    <location>
        <begin position="766"/>
        <end position="802"/>
    </location>
</feature>
<evidence type="ECO:0000313" key="3">
    <source>
        <dbReference type="EMBL" id="GEU84777.1"/>
    </source>
</evidence>
<dbReference type="EMBL" id="BKCJ010008967">
    <property type="protein sequence ID" value="GEU84777.1"/>
    <property type="molecule type" value="Genomic_DNA"/>
</dbReference>